<dbReference type="Proteomes" id="UP001153069">
    <property type="component" value="Unassembled WGS sequence"/>
</dbReference>
<feature type="compositionally biased region" description="Polar residues" evidence="1">
    <location>
        <begin position="305"/>
        <end position="330"/>
    </location>
</feature>
<protein>
    <submittedName>
        <fullName evidence="2">Uncharacterized protein</fullName>
    </submittedName>
</protein>
<proteinExistence type="predicted"/>
<feature type="compositionally biased region" description="Basic and acidic residues" evidence="1">
    <location>
        <begin position="8"/>
        <end position="22"/>
    </location>
</feature>
<feature type="region of interest" description="Disordered" evidence="1">
    <location>
        <begin position="109"/>
        <end position="182"/>
    </location>
</feature>
<feature type="region of interest" description="Disordered" evidence="1">
    <location>
        <begin position="202"/>
        <end position="223"/>
    </location>
</feature>
<feature type="region of interest" description="Disordered" evidence="1">
    <location>
        <begin position="236"/>
        <end position="330"/>
    </location>
</feature>
<feature type="compositionally biased region" description="Basic and acidic residues" evidence="1">
    <location>
        <begin position="144"/>
        <end position="153"/>
    </location>
</feature>
<sequence length="406" mass="43809">MEVTDTTESSRKDTLPDGIHDNNDDEEATVKASNFDPNRTSKDRRIEELKTTMDSKPTEPAFSELGLLRRGIVEGWITRENMRNAAEEQFFDRVISELLNAGEWNQSRRQLSDEAAADGHNARSTTTSSPTKDEQAAISATNTPHDDEGHCVDMEASSVTATKADSSPDELGDAAGLSSLTNSHEAPMHNFQQLEQFDLKGWTDINGKDKPRPENNVTPSQMDDSMVDSALSIVGTTTQAPKNSYREDDVTTEPDSMIPGSDQATNNTAAMDETEVFSPTETDEDAEPMDIDTHGNEGIGEPGRSTVSTNNEGDLSASNDNRPSLPNNETAMDETHVLSPTGGVEPLDMGNDGNKGSDEPVTNVKIDGELSAINSNDNRLHFSDDGTGEAMKGNQTLPANGCCAIL</sequence>
<name>A0A9N8EVI4_9STRA</name>
<comment type="caution">
    <text evidence="2">The sequence shown here is derived from an EMBL/GenBank/DDBJ whole genome shotgun (WGS) entry which is preliminary data.</text>
</comment>
<accession>A0A9N8EVI4</accession>
<keyword evidence="3" id="KW-1185">Reference proteome</keyword>
<feature type="region of interest" description="Disordered" evidence="1">
    <location>
        <begin position="342"/>
        <end position="362"/>
    </location>
</feature>
<evidence type="ECO:0000313" key="2">
    <source>
        <dbReference type="EMBL" id="CAB9527463.1"/>
    </source>
</evidence>
<feature type="compositionally biased region" description="Basic and acidic residues" evidence="1">
    <location>
        <begin position="39"/>
        <end position="57"/>
    </location>
</feature>
<feature type="compositionally biased region" description="Acidic residues" evidence="1">
    <location>
        <begin position="281"/>
        <end position="290"/>
    </location>
</feature>
<gene>
    <name evidence="2" type="ORF">SEMRO_2001_G310300.1</name>
</gene>
<reference evidence="2" key="1">
    <citation type="submission" date="2020-06" db="EMBL/GenBank/DDBJ databases">
        <authorList>
            <consortium name="Plant Systems Biology data submission"/>
        </authorList>
    </citation>
    <scope>NUCLEOTIDE SEQUENCE</scope>
    <source>
        <strain evidence="2">D6</strain>
    </source>
</reference>
<dbReference type="AlphaFoldDB" id="A0A9N8EVI4"/>
<feature type="region of interest" description="Disordered" evidence="1">
    <location>
        <begin position="1"/>
        <end position="59"/>
    </location>
</feature>
<dbReference type="EMBL" id="CAICTM010001999">
    <property type="protein sequence ID" value="CAB9527463.1"/>
    <property type="molecule type" value="Genomic_DNA"/>
</dbReference>
<evidence type="ECO:0000313" key="3">
    <source>
        <dbReference type="Proteomes" id="UP001153069"/>
    </source>
</evidence>
<evidence type="ECO:0000256" key="1">
    <source>
        <dbReference type="SAM" id="MobiDB-lite"/>
    </source>
</evidence>
<organism evidence="2 3">
    <name type="scientific">Seminavis robusta</name>
    <dbReference type="NCBI Taxonomy" id="568900"/>
    <lineage>
        <taxon>Eukaryota</taxon>
        <taxon>Sar</taxon>
        <taxon>Stramenopiles</taxon>
        <taxon>Ochrophyta</taxon>
        <taxon>Bacillariophyta</taxon>
        <taxon>Bacillariophyceae</taxon>
        <taxon>Bacillariophycidae</taxon>
        <taxon>Naviculales</taxon>
        <taxon>Naviculaceae</taxon>
        <taxon>Seminavis</taxon>
    </lineage>
</organism>